<feature type="domain" description="SHSP" evidence="3">
    <location>
        <begin position="33"/>
        <end position="148"/>
    </location>
</feature>
<dbReference type="InterPro" id="IPR008978">
    <property type="entry name" value="HSP20-like_chaperone"/>
</dbReference>
<reference evidence="4 5" key="1">
    <citation type="submission" date="2020-08" db="EMBL/GenBank/DDBJ databases">
        <title>Genomic Encyclopedia of Type Strains, Phase IV (KMG-IV): sequencing the most valuable type-strain genomes for metagenomic binning, comparative biology and taxonomic classification.</title>
        <authorList>
            <person name="Goeker M."/>
        </authorList>
    </citation>
    <scope>NUCLEOTIDE SEQUENCE [LARGE SCALE GENOMIC DNA]</scope>
    <source>
        <strain evidence="4 5">DSM 17245</strain>
    </source>
</reference>
<dbReference type="AlphaFoldDB" id="A0A7W9W2U8"/>
<dbReference type="SUPFAM" id="SSF49764">
    <property type="entry name" value="HSP20-like chaperones"/>
    <property type="match status" value="1"/>
</dbReference>
<proteinExistence type="inferred from homology"/>
<gene>
    <name evidence="4" type="ORF">HNQ46_001632</name>
</gene>
<dbReference type="CDD" id="cd06471">
    <property type="entry name" value="ACD_LpsHSP_like"/>
    <property type="match status" value="1"/>
</dbReference>
<dbReference type="RefSeq" id="WP_183684238.1">
    <property type="nucleotide sequence ID" value="NZ_JACHHH010000008.1"/>
</dbReference>
<dbReference type="InterPro" id="IPR002068">
    <property type="entry name" value="A-crystallin/Hsp20_dom"/>
</dbReference>
<comment type="caution">
    <text evidence="4">The sequence shown here is derived from an EMBL/GenBank/DDBJ whole genome shotgun (WGS) entry which is preliminary data.</text>
</comment>
<evidence type="ECO:0000259" key="3">
    <source>
        <dbReference type="PROSITE" id="PS01031"/>
    </source>
</evidence>
<evidence type="ECO:0000313" key="4">
    <source>
        <dbReference type="EMBL" id="MBB6041642.1"/>
    </source>
</evidence>
<dbReference type="PROSITE" id="PS01031">
    <property type="entry name" value="SHSP"/>
    <property type="match status" value="1"/>
</dbReference>
<sequence length="149" mass="17094">MLAPSIFGENLFDDWFDFPSFGGLGRVENKLYGDRSGRLMKTDVHEKDGQYDMDIDLPGFKKEDIKVELHDGYLQVSAVKGLNEEEKDEKGKLIRQERYSGSMQRSFYVGDSIKHEDVKAKFEQGVLKLSFPKEGEKKLPEKQPIMIEG</sequence>
<dbReference type="Pfam" id="PF00011">
    <property type="entry name" value="HSP20"/>
    <property type="match status" value="1"/>
</dbReference>
<accession>A0A7W9W2U8</accession>
<dbReference type="InterPro" id="IPR031107">
    <property type="entry name" value="Small_HSP"/>
</dbReference>
<dbReference type="EMBL" id="JACHHH010000008">
    <property type="protein sequence ID" value="MBB6041642.1"/>
    <property type="molecule type" value="Genomic_DNA"/>
</dbReference>
<dbReference type="Proteomes" id="UP000522163">
    <property type="component" value="Unassembled WGS sequence"/>
</dbReference>
<evidence type="ECO:0000256" key="1">
    <source>
        <dbReference type="PROSITE-ProRule" id="PRU00285"/>
    </source>
</evidence>
<organism evidence="4 5">
    <name type="scientific">Oribacterium sinus</name>
    <dbReference type="NCBI Taxonomy" id="237576"/>
    <lineage>
        <taxon>Bacteria</taxon>
        <taxon>Bacillati</taxon>
        <taxon>Bacillota</taxon>
        <taxon>Clostridia</taxon>
        <taxon>Lachnospirales</taxon>
        <taxon>Lachnospiraceae</taxon>
        <taxon>Oribacterium</taxon>
    </lineage>
</organism>
<dbReference type="PANTHER" id="PTHR11527">
    <property type="entry name" value="HEAT-SHOCK PROTEIN 20 FAMILY MEMBER"/>
    <property type="match status" value="1"/>
</dbReference>
<comment type="similarity">
    <text evidence="1 2">Belongs to the small heat shock protein (HSP20) family.</text>
</comment>
<evidence type="ECO:0000313" key="5">
    <source>
        <dbReference type="Proteomes" id="UP000522163"/>
    </source>
</evidence>
<protein>
    <submittedName>
        <fullName evidence="4">HSP20 family molecular chaperone IbpA</fullName>
    </submittedName>
</protein>
<evidence type="ECO:0000256" key="2">
    <source>
        <dbReference type="RuleBase" id="RU003616"/>
    </source>
</evidence>
<dbReference type="GeneID" id="85015168"/>
<dbReference type="Gene3D" id="2.60.40.790">
    <property type="match status" value="1"/>
</dbReference>
<name>A0A7W9W2U8_9FIRM</name>